<evidence type="ECO:0000256" key="9">
    <source>
        <dbReference type="ARBA" id="ARBA00023180"/>
    </source>
</evidence>
<dbReference type="AlphaFoldDB" id="A0AAV2SA62"/>
<sequence length="233" mass="26994">MITNTNNFTILDSEYGNGRNKNVFLATVCIGNKSLNQEQMKHITVLLKSAAMLTRSHLRFHIITDTDRVPDFINSLTSDWPEEYRKRLSFNYHDATYPPGAEKGWRPCATLRLYFPDIFPELDAAIYLDTDMIFLRSPEDLWNEFSHFNDMQIAAMGPSNHWKTINQYKIPYYPPGGINSGLILMNMTRMRQIYLGIPGADPGWSSAMTKISVNYKNRLILFDNDIFNIFFNQ</sequence>
<reference evidence="13 14" key="1">
    <citation type="submission" date="2024-05" db="EMBL/GenBank/DDBJ databases">
        <authorList>
            <person name="Wallberg A."/>
        </authorList>
    </citation>
    <scope>NUCLEOTIDE SEQUENCE [LARGE SCALE GENOMIC DNA]</scope>
</reference>
<dbReference type="InterPro" id="IPR051993">
    <property type="entry name" value="Glycosyltransferase_8"/>
</dbReference>
<evidence type="ECO:0000256" key="4">
    <source>
        <dbReference type="ARBA" id="ARBA00022679"/>
    </source>
</evidence>
<evidence type="ECO:0000256" key="2">
    <source>
        <dbReference type="ARBA" id="ARBA00006351"/>
    </source>
</evidence>
<dbReference type="EMBL" id="CAXKWB010046877">
    <property type="protein sequence ID" value="CAL4164409.1"/>
    <property type="molecule type" value="Genomic_DNA"/>
</dbReference>
<dbReference type="Gene3D" id="3.90.550.10">
    <property type="entry name" value="Spore Coat Polysaccharide Biosynthesis Protein SpsA, Chain A"/>
    <property type="match status" value="1"/>
</dbReference>
<dbReference type="Proteomes" id="UP001497623">
    <property type="component" value="Unassembled WGS sequence"/>
</dbReference>
<evidence type="ECO:0000256" key="12">
    <source>
        <dbReference type="ARBA" id="ARBA00049181"/>
    </source>
</evidence>
<gene>
    <name evidence="13" type="ORF">MNOR_LOCUS33130</name>
</gene>
<dbReference type="GO" id="GO:0016020">
    <property type="term" value="C:membrane"/>
    <property type="evidence" value="ECO:0007669"/>
    <property type="project" value="UniProtKB-SubCell"/>
</dbReference>
<evidence type="ECO:0000256" key="3">
    <source>
        <dbReference type="ARBA" id="ARBA00022676"/>
    </source>
</evidence>
<protein>
    <recommendedName>
        <fullName evidence="11">UDP-D-xylose:beta-D-glucoside alpha-1,3-D-xylosyltransferase</fullName>
        <ecNumber evidence="11">2.4.2.42</ecNumber>
    </recommendedName>
</protein>
<keyword evidence="14" id="KW-1185">Reference proteome</keyword>
<comment type="catalytic activity">
    <reaction evidence="12">
        <text>3-O-(beta-D-glucosyl)-L-seryl-[EGF-like domain protein] + UDP-alpha-D-xylose = 3-O-[alpha-D-xylosyl-(1-&gt;3)-beta-D-glucosyl]-L-seryl-[EGF-like domain protein] + UDP + H(+)</text>
        <dbReference type="Rhea" id="RHEA:56064"/>
        <dbReference type="Rhea" id="RHEA-COMP:14610"/>
        <dbReference type="Rhea" id="RHEA-COMP:14611"/>
        <dbReference type="ChEBI" id="CHEBI:15378"/>
        <dbReference type="ChEBI" id="CHEBI:57632"/>
        <dbReference type="ChEBI" id="CHEBI:58223"/>
        <dbReference type="ChEBI" id="CHEBI:140575"/>
        <dbReference type="ChEBI" id="CHEBI:140576"/>
        <dbReference type="EC" id="2.4.2.42"/>
    </reaction>
</comment>
<dbReference type="PANTHER" id="PTHR46012">
    <property type="entry name" value="IP22168P"/>
    <property type="match status" value="1"/>
</dbReference>
<comment type="subcellular location">
    <subcellularLocation>
        <location evidence="1">Membrane</location>
        <topology evidence="1">Single-pass type II membrane protein</topology>
    </subcellularLocation>
</comment>
<evidence type="ECO:0000313" key="13">
    <source>
        <dbReference type="EMBL" id="CAL4164409.1"/>
    </source>
</evidence>
<dbReference type="InterPro" id="IPR002495">
    <property type="entry name" value="Glyco_trans_8"/>
</dbReference>
<evidence type="ECO:0000313" key="14">
    <source>
        <dbReference type="Proteomes" id="UP001497623"/>
    </source>
</evidence>
<keyword evidence="9" id="KW-0325">Glycoprotein</keyword>
<organism evidence="13 14">
    <name type="scientific">Meganyctiphanes norvegica</name>
    <name type="common">Northern krill</name>
    <name type="synonym">Thysanopoda norvegica</name>
    <dbReference type="NCBI Taxonomy" id="48144"/>
    <lineage>
        <taxon>Eukaryota</taxon>
        <taxon>Metazoa</taxon>
        <taxon>Ecdysozoa</taxon>
        <taxon>Arthropoda</taxon>
        <taxon>Crustacea</taxon>
        <taxon>Multicrustacea</taxon>
        <taxon>Malacostraca</taxon>
        <taxon>Eumalacostraca</taxon>
        <taxon>Eucarida</taxon>
        <taxon>Euphausiacea</taxon>
        <taxon>Euphausiidae</taxon>
        <taxon>Meganyctiphanes</taxon>
    </lineage>
</organism>
<evidence type="ECO:0000256" key="10">
    <source>
        <dbReference type="ARBA" id="ARBA00037301"/>
    </source>
</evidence>
<dbReference type="EC" id="2.4.2.42" evidence="11"/>
<keyword evidence="3" id="KW-0328">Glycosyltransferase</keyword>
<accession>A0AAV2SA62</accession>
<evidence type="ECO:0000256" key="5">
    <source>
        <dbReference type="ARBA" id="ARBA00022692"/>
    </source>
</evidence>
<comment type="function">
    <text evidence="10">Glycosyltransferase which elongates the O-linked glucose attached to EGF-like repeats in the extracellular domain of Notch proteins by catalyzing the addition of xylose.</text>
</comment>
<keyword evidence="8" id="KW-0472">Membrane</keyword>
<evidence type="ECO:0000256" key="6">
    <source>
        <dbReference type="ARBA" id="ARBA00022968"/>
    </source>
</evidence>
<evidence type="ECO:0000256" key="8">
    <source>
        <dbReference type="ARBA" id="ARBA00023136"/>
    </source>
</evidence>
<dbReference type="GO" id="GO:0140563">
    <property type="term" value="F:UDP-D-xylose:beta-D-glucoside alpha-1,3-D-xylosyltransferase activity"/>
    <property type="evidence" value="ECO:0007669"/>
    <property type="project" value="UniProtKB-EC"/>
</dbReference>
<dbReference type="SUPFAM" id="SSF53448">
    <property type="entry name" value="Nucleotide-diphospho-sugar transferases"/>
    <property type="match status" value="1"/>
</dbReference>
<comment type="similarity">
    <text evidence="2">Belongs to the glycosyltransferase 8 family.</text>
</comment>
<dbReference type="PANTHER" id="PTHR46012:SF2">
    <property type="entry name" value="IP22168P"/>
    <property type="match status" value="1"/>
</dbReference>
<evidence type="ECO:0000256" key="11">
    <source>
        <dbReference type="ARBA" id="ARBA00038854"/>
    </source>
</evidence>
<evidence type="ECO:0000256" key="7">
    <source>
        <dbReference type="ARBA" id="ARBA00022989"/>
    </source>
</evidence>
<evidence type="ECO:0000256" key="1">
    <source>
        <dbReference type="ARBA" id="ARBA00004606"/>
    </source>
</evidence>
<keyword evidence="6" id="KW-0735">Signal-anchor</keyword>
<keyword evidence="7" id="KW-1133">Transmembrane helix</keyword>
<dbReference type="GO" id="GO:0016266">
    <property type="term" value="P:protein O-linked glycosylation via N-acetyl-galactosamine"/>
    <property type="evidence" value="ECO:0007669"/>
    <property type="project" value="TreeGrafter"/>
</dbReference>
<comment type="caution">
    <text evidence="13">The sequence shown here is derived from an EMBL/GenBank/DDBJ whole genome shotgun (WGS) entry which is preliminary data.</text>
</comment>
<proteinExistence type="inferred from homology"/>
<dbReference type="InterPro" id="IPR029044">
    <property type="entry name" value="Nucleotide-diphossugar_trans"/>
</dbReference>
<keyword evidence="5" id="KW-0812">Transmembrane</keyword>
<dbReference type="Pfam" id="PF01501">
    <property type="entry name" value="Glyco_transf_8"/>
    <property type="match status" value="1"/>
</dbReference>
<name>A0AAV2SA62_MEGNR</name>
<keyword evidence="4" id="KW-0808">Transferase</keyword>
<feature type="non-terminal residue" evidence="13">
    <location>
        <position position="233"/>
    </location>
</feature>